<dbReference type="EMBL" id="MDCJ01000007">
    <property type="protein sequence ID" value="ODS05177.1"/>
    <property type="molecule type" value="Genomic_DNA"/>
</dbReference>
<protein>
    <submittedName>
        <fullName evidence="1">Uncharacterized protein</fullName>
    </submittedName>
</protein>
<comment type="caution">
    <text evidence="1">The sequence shown here is derived from an EMBL/GenBank/DDBJ whole genome shotgun (WGS) entry which is preliminary data.</text>
</comment>
<dbReference type="PATRIC" id="fig|45658.6.peg.3157"/>
<dbReference type="Gene3D" id="3.10.450.40">
    <property type="match status" value="1"/>
</dbReference>
<dbReference type="KEGG" id="vsc:VSVS12_03222"/>
<dbReference type="OrthoDB" id="9802846at2"/>
<sequence>MKYAIRLDGEGRCQTLKEDVLQSLKVLLHTPKGTRIYDPEYGCDAMSYVDRPQWEMSKLMVDITRQVKKYEPRIEMSQIFVVASEMALGQFSIRATFTLLETGEQFREISLL</sequence>
<proteinExistence type="predicted"/>
<evidence type="ECO:0000313" key="1">
    <source>
        <dbReference type="EMBL" id="ODS05177.1"/>
    </source>
</evidence>
<gene>
    <name evidence="1" type="ORF">VSF3289_04318</name>
</gene>
<dbReference type="InterPro" id="IPR007048">
    <property type="entry name" value="IraD/Gp25-like"/>
</dbReference>
<reference evidence="1 2" key="1">
    <citation type="submission" date="2016-08" db="EMBL/GenBank/DDBJ databases">
        <title>Genome sequencing of Vibrio scophthalmi strain FP3289, an isolated from Paralichthys olivaceus.</title>
        <authorList>
            <person name="Han H.-J."/>
        </authorList>
    </citation>
    <scope>NUCLEOTIDE SEQUENCE [LARGE SCALE GENOMIC DNA]</scope>
    <source>
        <strain evidence="1 2">FP3289</strain>
    </source>
</reference>
<organism evidence="1 2">
    <name type="scientific">Vibrio scophthalmi</name>
    <dbReference type="NCBI Taxonomy" id="45658"/>
    <lineage>
        <taxon>Bacteria</taxon>
        <taxon>Pseudomonadati</taxon>
        <taxon>Pseudomonadota</taxon>
        <taxon>Gammaproteobacteria</taxon>
        <taxon>Vibrionales</taxon>
        <taxon>Vibrionaceae</taxon>
        <taxon>Vibrio</taxon>
    </lineage>
</organism>
<evidence type="ECO:0000313" key="2">
    <source>
        <dbReference type="Proteomes" id="UP000095131"/>
    </source>
</evidence>
<dbReference type="RefSeq" id="WP_006713361.1">
    <property type="nucleotide sequence ID" value="NZ_CP016308.1"/>
</dbReference>
<dbReference type="Proteomes" id="UP000095131">
    <property type="component" value="Unassembled WGS sequence"/>
</dbReference>
<name>A0A1B1NTG5_9VIBR</name>
<dbReference type="AlphaFoldDB" id="A0A1B1NTG5"/>
<accession>A0A1B1NTG5</accession>
<dbReference type="SUPFAM" id="SSF160719">
    <property type="entry name" value="gpW/gp25-like"/>
    <property type="match status" value="1"/>
</dbReference>
<dbReference type="Pfam" id="PF04965">
    <property type="entry name" value="GPW_gp25"/>
    <property type="match status" value="1"/>
</dbReference>